<feature type="domain" description="C-type lectin" evidence="2">
    <location>
        <begin position="40"/>
        <end position="159"/>
    </location>
</feature>
<dbReference type="EMBL" id="CAJPWZ010002171">
    <property type="protein sequence ID" value="CAG2232217.1"/>
    <property type="molecule type" value="Genomic_DNA"/>
</dbReference>
<organism evidence="3 4">
    <name type="scientific">Mytilus edulis</name>
    <name type="common">Blue mussel</name>
    <dbReference type="NCBI Taxonomy" id="6550"/>
    <lineage>
        <taxon>Eukaryota</taxon>
        <taxon>Metazoa</taxon>
        <taxon>Spiralia</taxon>
        <taxon>Lophotrochozoa</taxon>
        <taxon>Mollusca</taxon>
        <taxon>Bivalvia</taxon>
        <taxon>Autobranchia</taxon>
        <taxon>Pteriomorphia</taxon>
        <taxon>Mytilida</taxon>
        <taxon>Mytiloidea</taxon>
        <taxon>Mytilidae</taxon>
        <taxon>Mytilinae</taxon>
        <taxon>Mytilus</taxon>
    </lineage>
</organism>
<dbReference type="PANTHER" id="PTHR22803">
    <property type="entry name" value="MANNOSE, PHOSPHOLIPASE, LECTIN RECEPTOR RELATED"/>
    <property type="match status" value="1"/>
</dbReference>
<reference evidence="3" key="1">
    <citation type="submission" date="2021-03" db="EMBL/GenBank/DDBJ databases">
        <authorList>
            <person name="Bekaert M."/>
        </authorList>
    </citation>
    <scope>NUCLEOTIDE SEQUENCE</scope>
</reference>
<evidence type="ECO:0000313" key="3">
    <source>
        <dbReference type="EMBL" id="CAG2232217.1"/>
    </source>
</evidence>
<dbReference type="AlphaFoldDB" id="A0A8S3TPC7"/>
<dbReference type="OrthoDB" id="6090886at2759"/>
<dbReference type="SUPFAM" id="SSF56436">
    <property type="entry name" value="C-type lectin-like"/>
    <property type="match status" value="2"/>
</dbReference>
<keyword evidence="4" id="KW-1185">Reference proteome</keyword>
<evidence type="ECO:0000259" key="2">
    <source>
        <dbReference type="PROSITE" id="PS50041"/>
    </source>
</evidence>
<dbReference type="Proteomes" id="UP000683360">
    <property type="component" value="Unassembled WGS sequence"/>
</dbReference>
<dbReference type="InterPro" id="IPR001304">
    <property type="entry name" value="C-type_lectin-like"/>
</dbReference>
<feature type="domain" description="C-type lectin" evidence="2">
    <location>
        <begin position="166"/>
        <end position="213"/>
    </location>
</feature>
<dbReference type="Gene3D" id="3.10.100.10">
    <property type="entry name" value="Mannose-Binding Protein A, subunit A"/>
    <property type="match status" value="2"/>
</dbReference>
<evidence type="ECO:0000313" key="4">
    <source>
        <dbReference type="Proteomes" id="UP000683360"/>
    </source>
</evidence>
<accession>A0A8S3TPC7</accession>
<comment type="caution">
    <text evidence="3">The sequence shown here is derived from an EMBL/GenBank/DDBJ whole genome shotgun (WGS) entry which is preliminary data.</text>
</comment>
<dbReference type="PROSITE" id="PS50041">
    <property type="entry name" value="C_TYPE_LECTIN_2"/>
    <property type="match status" value="2"/>
</dbReference>
<gene>
    <name evidence="3" type="ORF">MEDL_44970</name>
</gene>
<dbReference type="InterPro" id="IPR016186">
    <property type="entry name" value="C-type_lectin-like/link_sf"/>
</dbReference>
<dbReference type="SMART" id="SM00034">
    <property type="entry name" value="CLECT"/>
    <property type="match status" value="1"/>
</dbReference>
<feature type="chain" id="PRO_5035714947" description="C-type lectin domain-containing protein" evidence="1">
    <location>
        <begin position="18"/>
        <end position="231"/>
    </location>
</feature>
<dbReference type="InterPro" id="IPR016187">
    <property type="entry name" value="CTDL_fold"/>
</dbReference>
<dbReference type="InterPro" id="IPR050111">
    <property type="entry name" value="C-type_lectin/snaclec_domain"/>
</dbReference>
<protein>
    <recommendedName>
        <fullName evidence="2">C-type lectin domain-containing protein</fullName>
    </recommendedName>
</protein>
<proteinExistence type="predicted"/>
<feature type="signal peptide" evidence="1">
    <location>
        <begin position="1"/>
        <end position="17"/>
    </location>
</feature>
<evidence type="ECO:0000256" key="1">
    <source>
        <dbReference type="SAM" id="SignalP"/>
    </source>
</evidence>
<dbReference type="CDD" id="cd00037">
    <property type="entry name" value="CLECT"/>
    <property type="match status" value="2"/>
</dbReference>
<name>A0A8S3TPC7_MYTED</name>
<sequence length="231" mass="26797">MSLFAILVFSIVVFSNALQGKVFKCSNALQDTCKAPYHRIADGCYYFSTETVARDSAAYVCWLRGAWGYLATFETLEEAMLVKNELLKRNKGLYYYVGGRNLDRNNPAGDWRWIKKGEMLKMTYFIFPKGQPNGTPNNPQECMGFDPYLHYNLNDLYCDNASARDFWLGGTDEVIEGVWVWATTGKDLTYTNWFPGDQYNWETGENCVVMGKWYTWNMERPRVFLFITLHL</sequence>
<keyword evidence="1" id="KW-0732">Signal</keyword>